<dbReference type="AlphaFoldDB" id="A0A182UIH9"/>
<dbReference type="EnsemblMetazoa" id="AMEC021022-RA">
    <property type="protein sequence ID" value="AMEC021022-PA"/>
    <property type="gene ID" value="AMEC021022"/>
</dbReference>
<evidence type="ECO:0000313" key="2">
    <source>
        <dbReference type="Proteomes" id="UP000075902"/>
    </source>
</evidence>
<reference evidence="1" key="2">
    <citation type="submission" date="2020-05" db="UniProtKB">
        <authorList>
            <consortium name="EnsemblMetazoa"/>
        </authorList>
    </citation>
    <scope>IDENTIFICATION</scope>
    <source>
        <strain evidence="1">CM1001059</strain>
    </source>
</reference>
<organism evidence="1 2">
    <name type="scientific">Anopheles melas</name>
    <dbReference type="NCBI Taxonomy" id="34690"/>
    <lineage>
        <taxon>Eukaryota</taxon>
        <taxon>Metazoa</taxon>
        <taxon>Ecdysozoa</taxon>
        <taxon>Arthropoda</taxon>
        <taxon>Hexapoda</taxon>
        <taxon>Insecta</taxon>
        <taxon>Pterygota</taxon>
        <taxon>Neoptera</taxon>
        <taxon>Endopterygota</taxon>
        <taxon>Diptera</taxon>
        <taxon>Nematocera</taxon>
        <taxon>Culicoidea</taxon>
        <taxon>Culicidae</taxon>
        <taxon>Anophelinae</taxon>
        <taxon>Anopheles</taxon>
    </lineage>
</organism>
<protein>
    <submittedName>
        <fullName evidence="1">Uncharacterized protein</fullName>
    </submittedName>
</protein>
<accession>A0A182UIH9</accession>
<sequence length="122" mass="13008">MNCDKAPFAARISSNSVPWSTFRKSASHELMSSVRFSLLSSSSTGIGSSLWKVAHCSTLRRMAELTFGSGTTSSSPSSMPRSSSIVLMVPEHLAICTSVSKISPSDDCSLMVGIFDLQSTTH</sequence>
<keyword evidence="2" id="KW-1185">Reference proteome</keyword>
<dbReference type="Proteomes" id="UP000075902">
    <property type="component" value="Unassembled WGS sequence"/>
</dbReference>
<dbReference type="VEuPathDB" id="VectorBase:AMEC021022"/>
<evidence type="ECO:0000313" key="1">
    <source>
        <dbReference type="EnsemblMetazoa" id="AMEC021022-PA"/>
    </source>
</evidence>
<reference evidence="2" key="1">
    <citation type="submission" date="2014-01" db="EMBL/GenBank/DDBJ databases">
        <title>The Genome Sequence of Anopheles melas CM1001059_A (V2).</title>
        <authorList>
            <consortium name="The Broad Institute Genomics Platform"/>
            <person name="Neafsey D.E."/>
            <person name="Besansky N."/>
            <person name="Howell P."/>
            <person name="Walton C."/>
            <person name="Young S.K."/>
            <person name="Zeng Q."/>
            <person name="Gargeya S."/>
            <person name="Fitzgerald M."/>
            <person name="Haas B."/>
            <person name="Abouelleil A."/>
            <person name="Allen A.W."/>
            <person name="Alvarado L."/>
            <person name="Arachchi H.M."/>
            <person name="Berlin A.M."/>
            <person name="Chapman S.B."/>
            <person name="Gainer-Dewar J."/>
            <person name="Goldberg J."/>
            <person name="Griggs A."/>
            <person name="Gujja S."/>
            <person name="Hansen M."/>
            <person name="Howarth C."/>
            <person name="Imamovic A."/>
            <person name="Ireland A."/>
            <person name="Larimer J."/>
            <person name="McCowan C."/>
            <person name="Murphy C."/>
            <person name="Pearson M."/>
            <person name="Poon T.W."/>
            <person name="Priest M."/>
            <person name="Roberts A."/>
            <person name="Saif S."/>
            <person name="Shea T."/>
            <person name="Sisk P."/>
            <person name="Sykes S."/>
            <person name="Wortman J."/>
            <person name="Nusbaum C."/>
            <person name="Birren B."/>
        </authorList>
    </citation>
    <scope>NUCLEOTIDE SEQUENCE [LARGE SCALE GENOMIC DNA]</scope>
    <source>
        <strain evidence="2">CM1001059</strain>
    </source>
</reference>
<name>A0A182UIH9_9DIPT</name>
<proteinExistence type="predicted"/>